<name>A0A327K4K7_9BRAD</name>
<feature type="region of interest" description="Disordered" evidence="1">
    <location>
        <begin position="111"/>
        <end position="150"/>
    </location>
</feature>
<sequence length="621" mass="67413">MTCAVSTRFWPARNRRRRGAETPVNRALTIPALFRLTSFVPPAGVEDVSLPRPSSRLTAWLGPGAIIGAGLAVVAVGPAGAQPTPDPAAAAPGLFAPTRDGGGVLAPGFQPADPTAASPDGRSRFGAIDETPPAGSRPPVRPTTQFDSKNAAKPRVTLSFTQRQQEAARLKRAPLPAPLVRGTNPQQVPVVVLDRLRRRGGPDIDTTSRLNVPVAAIIPRRAVGIEADPFAPTGVRVGAFTLRPAIETTTGYDTNPTRIQGLKGSSFTRVAPELIIRSDWQRHQLNADLRGSYTWYGQTYPPVVEYPGTVASTATPEIIDRPTMDSRVTGRYDVDKLSHFDGEARAIISTDNPGSPNVQTGLKRFPIVTTVGTTFGYTQGFNRLEVTGKSTFDHQVYSDSLLADGTTSSNADREYNQYGGALRVAYELKPALKPFVETGGDTRIHSQKFDRNGYDRDSKGLFVKAGSTFEFSQKLTGEASLGWLWRFYVDDELTNMSGLTIDAALTYTASGLTTVKLIGTTVASEIIVPGLSGVFSRNVTLQVDHAFRRWLIGTAQIGTGIDSYVGSDRVDHRYLVSLALLYKLTREVQLKTELRHDWLRSDITNVDWDATQVTVGLRLQR</sequence>
<evidence type="ECO:0000313" key="3">
    <source>
        <dbReference type="Proteomes" id="UP000248863"/>
    </source>
</evidence>
<evidence type="ECO:0000256" key="1">
    <source>
        <dbReference type="SAM" id="MobiDB-lite"/>
    </source>
</evidence>
<comment type="caution">
    <text evidence="2">The sequence shown here is derived from an EMBL/GenBank/DDBJ whole genome shotgun (WGS) entry which is preliminary data.</text>
</comment>
<dbReference type="EMBL" id="NPEU01000370">
    <property type="protein sequence ID" value="RAI33297.1"/>
    <property type="molecule type" value="Genomic_DNA"/>
</dbReference>
<dbReference type="Proteomes" id="UP000248863">
    <property type="component" value="Unassembled WGS sequence"/>
</dbReference>
<protein>
    <submittedName>
        <fullName evidence="2">Uncharacterized protein</fullName>
    </submittedName>
</protein>
<keyword evidence="3" id="KW-1185">Reference proteome</keyword>
<dbReference type="Pfam" id="PF10082">
    <property type="entry name" value="BBP2_2"/>
    <property type="match status" value="1"/>
</dbReference>
<dbReference type="AlphaFoldDB" id="A0A327K4K7"/>
<reference evidence="2 3" key="1">
    <citation type="submission" date="2017-07" db="EMBL/GenBank/DDBJ databases">
        <title>Draft Genome Sequences of Select Purple Nonsulfur Bacteria.</title>
        <authorList>
            <person name="Lasarre B."/>
            <person name="Mckinlay J.B."/>
        </authorList>
    </citation>
    <scope>NUCLEOTIDE SEQUENCE [LARGE SCALE GENOMIC DNA]</scope>
    <source>
        <strain evidence="2 3">DSM 11907</strain>
    </source>
</reference>
<evidence type="ECO:0000313" key="2">
    <source>
        <dbReference type="EMBL" id="RAI33297.1"/>
    </source>
</evidence>
<organism evidence="2 3">
    <name type="scientific">Rhodoplanes elegans</name>
    <dbReference type="NCBI Taxonomy" id="29408"/>
    <lineage>
        <taxon>Bacteria</taxon>
        <taxon>Pseudomonadati</taxon>
        <taxon>Pseudomonadota</taxon>
        <taxon>Alphaproteobacteria</taxon>
        <taxon>Hyphomicrobiales</taxon>
        <taxon>Nitrobacteraceae</taxon>
        <taxon>Rhodoplanes</taxon>
    </lineage>
</organism>
<proteinExistence type="predicted"/>
<gene>
    <name evidence="2" type="ORF">CH338_22810</name>
</gene>
<dbReference type="OrthoDB" id="7398962at2"/>
<dbReference type="InterPro" id="IPR018759">
    <property type="entry name" value="BBP2_2"/>
</dbReference>
<accession>A0A327K4K7</accession>